<evidence type="ECO:0000256" key="1">
    <source>
        <dbReference type="SAM" id="SignalP"/>
    </source>
</evidence>
<gene>
    <name evidence="2" type="ORF">GGR21_002060</name>
</gene>
<keyword evidence="3" id="KW-1185">Reference proteome</keyword>
<evidence type="ECO:0008006" key="4">
    <source>
        <dbReference type="Google" id="ProtNLM"/>
    </source>
</evidence>
<feature type="chain" id="PRO_5032790795" description="Lipoprotein" evidence="1">
    <location>
        <begin position="21"/>
        <end position="157"/>
    </location>
</feature>
<sequence length="157" mass="18621">MKTRLCKFLPALFISVLILGFTGCGDDNHYYDIGTDMDTFIFPVKYEDWVWNSNDKRYEYSYSFPEFDDYMFEEGAVQGWVYIWKTEGNTDYKVLTQCPYVQTYPNGTAAPYSETIGFDLYLTPTKKIVFYVQASNLSDEDRYLDDYTFKVNFIYRQ</sequence>
<keyword evidence="1" id="KW-0732">Signal</keyword>
<reference evidence="2 3" key="1">
    <citation type="submission" date="2020-08" db="EMBL/GenBank/DDBJ databases">
        <title>Genomic Encyclopedia of Type Strains, Phase IV (KMG-IV): sequencing the most valuable type-strain genomes for metagenomic binning, comparative biology and taxonomic classification.</title>
        <authorList>
            <person name="Goeker M."/>
        </authorList>
    </citation>
    <scope>NUCLEOTIDE SEQUENCE [LARGE SCALE GENOMIC DNA]</scope>
    <source>
        <strain evidence="2 3">DSM 104969</strain>
    </source>
</reference>
<organism evidence="2 3">
    <name type="scientific">Dysgonomonas hofstadii</name>
    <dbReference type="NCBI Taxonomy" id="637886"/>
    <lineage>
        <taxon>Bacteria</taxon>
        <taxon>Pseudomonadati</taxon>
        <taxon>Bacteroidota</taxon>
        <taxon>Bacteroidia</taxon>
        <taxon>Bacteroidales</taxon>
        <taxon>Dysgonomonadaceae</taxon>
        <taxon>Dysgonomonas</taxon>
    </lineage>
</organism>
<dbReference type="AlphaFoldDB" id="A0A840CN96"/>
<proteinExistence type="predicted"/>
<dbReference type="PROSITE" id="PS51257">
    <property type="entry name" value="PROKAR_LIPOPROTEIN"/>
    <property type="match status" value="1"/>
</dbReference>
<dbReference type="Proteomes" id="UP000555103">
    <property type="component" value="Unassembled WGS sequence"/>
</dbReference>
<dbReference type="RefSeq" id="WP_183307067.1">
    <property type="nucleotide sequence ID" value="NZ_JACIEP010000006.1"/>
</dbReference>
<evidence type="ECO:0000313" key="2">
    <source>
        <dbReference type="EMBL" id="MBB4036159.1"/>
    </source>
</evidence>
<protein>
    <recommendedName>
        <fullName evidence="4">Lipoprotein</fullName>
    </recommendedName>
</protein>
<dbReference type="EMBL" id="JACIEP010000006">
    <property type="protein sequence ID" value="MBB4036159.1"/>
    <property type="molecule type" value="Genomic_DNA"/>
</dbReference>
<evidence type="ECO:0000313" key="3">
    <source>
        <dbReference type="Proteomes" id="UP000555103"/>
    </source>
</evidence>
<name>A0A840CN96_9BACT</name>
<accession>A0A840CN96</accession>
<comment type="caution">
    <text evidence="2">The sequence shown here is derived from an EMBL/GenBank/DDBJ whole genome shotgun (WGS) entry which is preliminary data.</text>
</comment>
<feature type="signal peptide" evidence="1">
    <location>
        <begin position="1"/>
        <end position="20"/>
    </location>
</feature>